<keyword evidence="3" id="KW-1185">Reference proteome</keyword>
<evidence type="ECO:0000256" key="1">
    <source>
        <dbReference type="SAM" id="Phobius"/>
    </source>
</evidence>
<evidence type="ECO:0000313" key="2">
    <source>
        <dbReference type="EMBL" id="MFD0891538.1"/>
    </source>
</evidence>
<comment type="caution">
    <text evidence="2">The sequence shown here is derived from an EMBL/GenBank/DDBJ whole genome shotgun (WGS) entry which is preliminary data.</text>
</comment>
<name>A0ABW3E6R9_9ACTN</name>
<organism evidence="2 3">
    <name type="scientific">Streptosporangium algeriense</name>
    <dbReference type="NCBI Taxonomy" id="1682748"/>
    <lineage>
        <taxon>Bacteria</taxon>
        <taxon>Bacillati</taxon>
        <taxon>Actinomycetota</taxon>
        <taxon>Actinomycetes</taxon>
        <taxon>Streptosporangiales</taxon>
        <taxon>Streptosporangiaceae</taxon>
        <taxon>Streptosporangium</taxon>
    </lineage>
</organism>
<evidence type="ECO:0000313" key="3">
    <source>
        <dbReference type="Proteomes" id="UP001597024"/>
    </source>
</evidence>
<reference evidence="3" key="1">
    <citation type="journal article" date="2019" name="Int. J. Syst. Evol. Microbiol.">
        <title>The Global Catalogue of Microorganisms (GCM) 10K type strain sequencing project: providing services to taxonomists for standard genome sequencing and annotation.</title>
        <authorList>
            <consortium name="The Broad Institute Genomics Platform"/>
            <consortium name="The Broad Institute Genome Sequencing Center for Infectious Disease"/>
            <person name="Wu L."/>
            <person name="Ma J."/>
        </authorList>
    </citation>
    <scope>NUCLEOTIDE SEQUENCE [LARGE SCALE GENOMIC DNA]</scope>
    <source>
        <strain evidence="3">CCUG 62974</strain>
    </source>
</reference>
<keyword evidence="1" id="KW-0472">Membrane</keyword>
<protein>
    <submittedName>
        <fullName evidence="2">MFS transporter</fullName>
    </submittedName>
</protein>
<dbReference type="Proteomes" id="UP001597024">
    <property type="component" value="Unassembled WGS sequence"/>
</dbReference>
<dbReference type="EMBL" id="JBHTHX010003268">
    <property type="protein sequence ID" value="MFD0891538.1"/>
    <property type="molecule type" value="Genomic_DNA"/>
</dbReference>
<gene>
    <name evidence="2" type="ORF">ACFQ08_43905</name>
</gene>
<feature type="non-terminal residue" evidence="2">
    <location>
        <position position="1"/>
    </location>
</feature>
<accession>A0ABW3E6R9</accession>
<keyword evidence="1" id="KW-1133">Transmembrane helix</keyword>
<keyword evidence="1" id="KW-0812">Transmembrane</keyword>
<feature type="transmembrane region" description="Helical" evidence="1">
    <location>
        <begin position="26"/>
        <end position="50"/>
    </location>
</feature>
<proteinExistence type="predicted"/>
<sequence>SIAQVATIGYAGLVAGPALIGGAAEIVGLPAALGIPVLLAVFMSASAGALRPPRRPPARSLPA</sequence>